<keyword evidence="2" id="KW-1185">Reference proteome</keyword>
<evidence type="ECO:0000313" key="2">
    <source>
        <dbReference type="Proteomes" id="UP001307760"/>
    </source>
</evidence>
<protein>
    <recommendedName>
        <fullName evidence="3">GATA-type domain-containing protein</fullName>
    </recommendedName>
</protein>
<evidence type="ECO:0008006" key="3">
    <source>
        <dbReference type="Google" id="ProtNLM"/>
    </source>
</evidence>
<name>A0ABU7NL95_9ACTN</name>
<dbReference type="Proteomes" id="UP001307760">
    <property type="component" value="Unassembled WGS sequence"/>
</dbReference>
<comment type="caution">
    <text evidence="1">The sequence shown here is derived from an EMBL/GenBank/DDBJ whole genome shotgun (WGS) entry which is preliminary data.</text>
</comment>
<dbReference type="EMBL" id="JAZBJP010000002">
    <property type="protein sequence ID" value="MEE4419614.1"/>
    <property type="molecule type" value="Genomic_DNA"/>
</dbReference>
<gene>
    <name evidence="1" type="ORF">V2J85_09635</name>
</gene>
<accession>A0ABU7NL95</accession>
<proteinExistence type="predicted"/>
<evidence type="ECO:0000313" key="1">
    <source>
        <dbReference type="EMBL" id="MEE4419614.1"/>
    </source>
</evidence>
<reference evidence="1 2" key="1">
    <citation type="submission" date="2023-12" db="EMBL/GenBank/DDBJ databases">
        <title>30 novel species of actinomycetes from the DSMZ collection.</title>
        <authorList>
            <person name="Nouioui I."/>
        </authorList>
    </citation>
    <scope>NUCLEOTIDE SEQUENCE [LARGE SCALE GENOMIC DNA]</scope>
    <source>
        <strain evidence="1 2">DSM 41528</strain>
    </source>
</reference>
<organism evidence="1 2">
    <name type="scientific">Streptomyces bugieae</name>
    <dbReference type="NCBI Taxonomy" id="3098223"/>
    <lineage>
        <taxon>Bacteria</taxon>
        <taxon>Bacillati</taxon>
        <taxon>Actinomycetota</taxon>
        <taxon>Actinomycetes</taxon>
        <taxon>Kitasatosporales</taxon>
        <taxon>Streptomycetaceae</taxon>
        <taxon>Streptomyces</taxon>
    </lineage>
</organism>
<sequence>MNAIIASTPTTSRAGLSAVEQVALRAADSAAASPAGLRDVTLAIVQELQAAGLLTVPARRTDDTEYECPMCNTWAAWTHGSSLLESGRQADKFWCQACGSVGLLATLNRRPSEDITPALLGTEAGDR</sequence>
<dbReference type="RefSeq" id="WP_330821318.1">
    <property type="nucleotide sequence ID" value="NZ_JAZBJP010000002.1"/>
</dbReference>